<dbReference type="Pfam" id="PF07735">
    <property type="entry name" value="FBA_2"/>
    <property type="match status" value="1"/>
</dbReference>
<keyword evidence="2" id="KW-1185">Reference proteome</keyword>
<dbReference type="InterPro" id="IPR012885">
    <property type="entry name" value="F-box_Sdz-33"/>
</dbReference>
<reference evidence="3" key="1">
    <citation type="submission" date="2016-11" db="UniProtKB">
        <authorList>
            <consortium name="WormBaseParasite"/>
        </authorList>
    </citation>
    <scope>IDENTIFICATION</scope>
</reference>
<organism evidence="2 3">
    <name type="scientific">Caenorhabditis tropicalis</name>
    <dbReference type="NCBI Taxonomy" id="1561998"/>
    <lineage>
        <taxon>Eukaryota</taxon>
        <taxon>Metazoa</taxon>
        <taxon>Ecdysozoa</taxon>
        <taxon>Nematoda</taxon>
        <taxon>Chromadorea</taxon>
        <taxon>Rhabditida</taxon>
        <taxon>Rhabditina</taxon>
        <taxon>Rhabditomorpha</taxon>
        <taxon>Rhabditoidea</taxon>
        <taxon>Rhabditidae</taxon>
        <taxon>Peloderinae</taxon>
        <taxon>Caenorhabditis</taxon>
    </lineage>
</organism>
<dbReference type="eggNOG" id="ENOG502TKI1">
    <property type="taxonomic scope" value="Eukaryota"/>
</dbReference>
<dbReference type="PANTHER" id="PTHR21503">
    <property type="entry name" value="F-BOX-CONTAINING HYPOTHETICAL PROTEIN C.ELEGANS"/>
    <property type="match status" value="1"/>
</dbReference>
<evidence type="ECO:0000313" key="3">
    <source>
        <dbReference type="WBParaSite" id="Csp11.Scaffold629.g13988.t1"/>
    </source>
</evidence>
<name>A0A1I7U1T1_9PELO</name>
<protein>
    <submittedName>
        <fullName evidence="3">FBA_2 domain-containing protein</fullName>
    </submittedName>
</protein>
<dbReference type="Pfam" id="PF00646">
    <property type="entry name" value="F-box"/>
    <property type="match status" value="1"/>
</dbReference>
<dbReference type="PROSITE" id="PS50181">
    <property type="entry name" value="FBOX"/>
    <property type="match status" value="1"/>
</dbReference>
<dbReference type="InterPro" id="IPR001810">
    <property type="entry name" value="F-box_dom"/>
</dbReference>
<accession>A0A1I7U1T1</accession>
<feature type="domain" description="F-box" evidence="1">
    <location>
        <begin position="87"/>
        <end position="138"/>
    </location>
</feature>
<dbReference type="WBParaSite" id="Csp11.Scaffold629.g13988.t1">
    <property type="protein sequence ID" value="Csp11.Scaffold629.g13988.t1"/>
    <property type="gene ID" value="Csp11.Scaffold629.g13988"/>
</dbReference>
<dbReference type="AlphaFoldDB" id="A0A1I7U1T1"/>
<dbReference type="Proteomes" id="UP000095282">
    <property type="component" value="Unplaced"/>
</dbReference>
<dbReference type="PANTHER" id="PTHR21503:SF8">
    <property type="entry name" value="F-BOX ASSOCIATED DOMAIN-CONTAINING PROTEIN-RELATED"/>
    <property type="match status" value="1"/>
</dbReference>
<sequence>MKNLRIITIGNFKFQINDGDINNLEFHQSSEILNRDLKEMVIDGNSIRYELKEDNIVTTYWTAPVDRTMDLIEYISDLFNIQVEVISFYLFRLPHIVSKMIIDSMNAYEQLLISLCSRRAFSVIKSLRRKSKDFIMKVHNDRVFILEGAEQLVSTQLVQDSKRREIVKVNGRPTSFSCNAWKPSIQTYWEEPVVGTKELIEHMTSLFGVQVNSVLISNNSGTELLNWVLRRQRTIVMLQVSFSDSTEKQFEPEDLKNLIMECAAAKIQLTIQHSKPFEIQDLHKRFKVFQSLRGTWITVDNLMTLDCICIVIKEKRFTCAEMNRFIKHWVNGGSPRLKVFQVKLTEENDEALFEGIDAQWNIEKVCVSESRHNGFFEVFRSDGRTAGFQIYFPFFWFGVWPIDNRNLFELGVF</sequence>
<evidence type="ECO:0000259" key="1">
    <source>
        <dbReference type="PROSITE" id="PS50181"/>
    </source>
</evidence>
<proteinExistence type="predicted"/>
<evidence type="ECO:0000313" key="2">
    <source>
        <dbReference type="Proteomes" id="UP000095282"/>
    </source>
</evidence>